<dbReference type="Proteomes" id="UP000829542">
    <property type="component" value="Chromosome"/>
</dbReference>
<protein>
    <recommendedName>
        <fullName evidence="3">Fimbrial-type adhesion domain-containing protein</fullName>
    </recommendedName>
</protein>
<keyword evidence="2" id="KW-1185">Reference proteome</keyword>
<organism evidence="1 2">
    <name type="scientific">Ignatzschineria rhizosphaerae</name>
    <dbReference type="NCBI Taxonomy" id="2923279"/>
    <lineage>
        <taxon>Bacteria</taxon>
        <taxon>Pseudomonadati</taxon>
        <taxon>Pseudomonadota</taxon>
        <taxon>Gammaproteobacteria</taxon>
        <taxon>Cardiobacteriales</taxon>
        <taxon>Ignatzschineriaceae</taxon>
        <taxon>Ignatzschineria</taxon>
    </lineage>
</organism>
<dbReference type="EMBL" id="CP093379">
    <property type="protein sequence ID" value="UNM95642.1"/>
    <property type="molecule type" value="Genomic_DNA"/>
</dbReference>
<name>A0ABY3X2F8_9GAMM</name>
<reference evidence="1 2" key="1">
    <citation type="submission" date="2022-03" db="EMBL/GenBank/DDBJ databases">
        <title>Ignatzschineria rhizosphaerae HR5S32.</title>
        <authorList>
            <person name="Sun J.Q."/>
            <person name="Feng J.Y."/>
        </authorList>
    </citation>
    <scope>NUCLEOTIDE SEQUENCE [LARGE SCALE GENOMIC DNA]</scope>
    <source>
        <strain evidence="1 2">HR5S32</strain>
    </source>
</reference>
<gene>
    <name evidence="1" type="ORF">MMG00_10500</name>
</gene>
<sequence length="378" mass="41130">MLKLKRYLLVIFYGIMLYALGSVANAICVPTGYIVGDTNNSYRSVFDLNQGKGLDGNTLFFNVHCTGSGTIGPILPPAGDRGNFINEVRALMADTNPTSGPNDTTHNRLWVLISTMTIGTATSPDLCPRTTFAPGSELVSSLSIYFSGANSVGYSVGTGRTPYYTYSNNQCLTIGVNHQSDFIGTRNSAIVLDPNVSYYQLFDLSGTIVTYAVRYRTDPDLPDPQACMPNYQYLVSPKRFDFGKVDQTVFNNGGERVSSDIEFTIRRARQNVGTCDQEILVPKLTLTVESGPTGYSVAGNRVYLNNGTSLGIYRVAPGTQTEIPFSSGEVVDFGALGGPSSILESTQFVRVKWRGNPGERAVVGSPWSVVMRYLIDIR</sequence>
<evidence type="ECO:0000313" key="1">
    <source>
        <dbReference type="EMBL" id="UNM95642.1"/>
    </source>
</evidence>
<evidence type="ECO:0008006" key="3">
    <source>
        <dbReference type="Google" id="ProtNLM"/>
    </source>
</evidence>
<evidence type="ECO:0000313" key="2">
    <source>
        <dbReference type="Proteomes" id="UP000829542"/>
    </source>
</evidence>
<proteinExistence type="predicted"/>
<dbReference type="RefSeq" id="WP_242148091.1">
    <property type="nucleotide sequence ID" value="NZ_CP093379.1"/>
</dbReference>
<accession>A0ABY3X2F8</accession>